<comment type="caution">
    <text evidence="5">The sequence shown here is derived from an EMBL/GenBank/DDBJ whole genome shotgun (WGS) entry which is preliminary data.</text>
</comment>
<dbReference type="Pfam" id="PF00725">
    <property type="entry name" value="3HCDH"/>
    <property type="match status" value="1"/>
</dbReference>
<evidence type="ECO:0000313" key="6">
    <source>
        <dbReference type="Proteomes" id="UP001147747"/>
    </source>
</evidence>
<dbReference type="Proteomes" id="UP001147747">
    <property type="component" value="Unassembled WGS sequence"/>
</dbReference>
<dbReference type="InterPro" id="IPR006108">
    <property type="entry name" value="3HC_DH_C"/>
</dbReference>
<dbReference type="SUPFAM" id="SSF63825">
    <property type="entry name" value="YWTD domain"/>
    <property type="match status" value="1"/>
</dbReference>
<dbReference type="EMBL" id="JAPZBU010000003">
    <property type="protein sequence ID" value="KAJ5414034.1"/>
    <property type="molecule type" value="Genomic_DNA"/>
</dbReference>
<reference evidence="5" key="2">
    <citation type="journal article" date="2023" name="IMA Fungus">
        <title>Comparative genomic study of the Penicillium genus elucidates a diverse pangenome and 15 lateral gene transfer events.</title>
        <authorList>
            <person name="Petersen C."/>
            <person name="Sorensen T."/>
            <person name="Nielsen M.R."/>
            <person name="Sondergaard T.E."/>
            <person name="Sorensen J.L."/>
            <person name="Fitzpatrick D.A."/>
            <person name="Frisvad J.C."/>
            <person name="Nielsen K.L."/>
        </authorList>
    </citation>
    <scope>NUCLEOTIDE SEQUENCE</scope>
    <source>
        <strain evidence="5">IBT 29677</strain>
    </source>
</reference>
<dbReference type="GeneID" id="81364278"/>
<dbReference type="SUPFAM" id="SSF51735">
    <property type="entry name" value="NAD(P)-binding Rossmann-fold domains"/>
    <property type="match status" value="1"/>
</dbReference>
<proteinExistence type="predicted"/>
<evidence type="ECO:0000256" key="2">
    <source>
        <dbReference type="SAM" id="MobiDB-lite"/>
    </source>
</evidence>
<keyword evidence="1" id="KW-0560">Oxidoreductase</keyword>
<name>A0A9X0BEF3_9EURO</name>
<dbReference type="Gene3D" id="2.120.10.30">
    <property type="entry name" value="TolB, C-terminal domain"/>
    <property type="match status" value="2"/>
</dbReference>
<evidence type="ECO:0000256" key="1">
    <source>
        <dbReference type="ARBA" id="ARBA00023002"/>
    </source>
</evidence>
<feature type="domain" description="3-hydroxyacyl-CoA dehydrogenase C-terminal" evidence="3">
    <location>
        <begin position="222"/>
        <end position="316"/>
    </location>
</feature>
<dbReference type="InterPro" id="IPR013328">
    <property type="entry name" value="6PGD_dom2"/>
</dbReference>
<feature type="compositionally biased region" description="Polar residues" evidence="2">
    <location>
        <begin position="323"/>
        <end position="336"/>
    </location>
</feature>
<dbReference type="InterPro" id="IPR006176">
    <property type="entry name" value="3-OHacyl-CoA_DH_NAD-bd"/>
</dbReference>
<sequence length="642" mass="71689">MVVKPRTDRPIAIIGAGVMGRRIACVFVAAGYNLHIYDIAAKVVDSAVLFVDAHKEEFSLMPRISKEKEEIGGVENENDTKRETQTAITKIDLESYKQAPFGSCNTFTELEPAVRDIWLVVEVVPEKLELKREILAELDAKTPSDCVFASNSSSFKSSLLSSKVSPERRKKVLNVHFTMPPSIRTVELMTNGETDPKIVTYLEDVLGECGMLPVTARRESTGFVFNRLWAAVKREIVQILSEGVSDPSEIDLLWEHMFKNGPLPCQLMDQIGLDKVAFTEETYVNERGLDSEGTIDWLQKEYIDQGRLGRKSEKGGLYPPLTRSATHKTTPSNPQSAAKDIYVLDVGLGSNSRDVSQVHHNGKILRWNLATQRLTPVMVGQNLPDGIDVSLSTQRIFWTNMGRSTAAKDGTVWSANIDGSYISCLVPQGQVHTPKQIAALDARQEVYFCDREGTSVHRCKFDGSNHDILMQRHVDKEASLLEQMRSWCVGIAIDYENALMYWTQKGPSKGGRGRIFRAGIDIPPGDTADNRSDIQMMWEDLPEPIDIEIDSETQTLYWTDRGEHPLGCALYCSYVGGEKMDFLQKVIVARHFHEPIGLKLDKVHDIVYVADLGGSLYTVSLDDGLKVELIRNNGCYTGITLV</sequence>
<dbReference type="OrthoDB" id="5958943at2759"/>
<dbReference type="Pfam" id="PF02737">
    <property type="entry name" value="3HCDH_N"/>
    <property type="match status" value="1"/>
</dbReference>
<dbReference type="InterPro" id="IPR011042">
    <property type="entry name" value="6-blade_b-propeller_TolB-like"/>
</dbReference>
<dbReference type="GO" id="GO:0070403">
    <property type="term" value="F:NAD+ binding"/>
    <property type="evidence" value="ECO:0007669"/>
    <property type="project" value="InterPro"/>
</dbReference>
<gene>
    <name evidence="5" type="ORF">N7509_000661</name>
</gene>
<dbReference type="SMART" id="SM00135">
    <property type="entry name" value="LY"/>
    <property type="match status" value="5"/>
</dbReference>
<dbReference type="PANTHER" id="PTHR48075:SF3">
    <property type="entry name" value="3-HYDROXYACYL-COA DEHYDROGENASE"/>
    <property type="match status" value="1"/>
</dbReference>
<evidence type="ECO:0000313" key="5">
    <source>
        <dbReference type="EMBL" id="KAJ5414034.1"/>
    </source>
</evidence>
<dbReference type="RefSeq" id="XP_056493880.1">
    <property type="nucleotide sequence ID" value="XM_056625298.1"/>
</dbReference>
<organism evidence="5 6">
    <name type="scientific">Penicillium cosmopolitanum</name>
    <dbReference type="NCBI Taxonomy" id="1131564"/>
    <lineage>
        <taxon>Eukaryota</taxon>
        <taxon>Fungi</taxon>
        <taxon>Dikarya</taxon>
        <taxon>Ascomycota</taxon>
        <taxon>Pezizomycotina</taxon>
        <taxon>Eurotiomycetes</taxon>
        <taxon>Eurotiomycetidae</taxon>
        <taxon>Eurotiales</taxon>
        <taxon>Aspergillaceae</taxon>
        <taxon>Penicillium</taxon>
    </lineage>
</organism>
<protein>
    <submittedName>
        <fullName evidence="5">Dehydrogenase multihelical</fullName>
    </submittedName>
</protein>
<dbReference type="SUPFAM" id="SSF48179">
    <property type="entry name" value="6-phosphogluconate dehydrogenase C-terminal domain-like"/>
    <property type="match status" value="1"/>
</dbReference>
<dbReference type="GO" id="GO:0006631">
    <property type="term" value="P:fatty acid metabolic process"/>
    <property type="evidence" value="ECO:0007669"/>
    <property type="project" value="InterPro"/>
</dbReference>
<dbReference type="AlphaFoldDB" id="A0A9X0BEF3"/>
<dbReference type="GO" id="GO:0016616">
    <property type="term" value="F:oxidoreductase activity, acting on the CH-OH group of donors, NAD or NADP as acceptor"/>
    <property type="evidence" value="ECO:0007669"/>
    <property type="project" value="InterPro"/>
</dbReference>
<dbReference type="Gene3D" id="1.10.1040.10">
    <property type="entry name" value="N-(1-d-carboxylethyl)-l-norvaline Dehydrogenase, domain 2"/>
    <property type="match status" value="1"/>
</dbReference>
<evidence type="ECO:0000259" key="4">
    <source>
        <dbReference type="Pfam" id="PF02737"/>
    </source>
</evidence>
<accession>A0A9X0BEF3</accession>
<dbReference type="InterPro" id="IPR036291">
    <property type="entry name" value="NAD(P)-bd_dom_sf"/>
</dbReference>
<evidence type="ECO:0000259" key="3">
    <source>
        <dbReference type="Pfam" id="PF00725"/>
    </source>
</evidence>
<keyword evidence="6" id="KW-1185">Reference proteome</keyword>
<dbReference type="Gene3D" id="3.40.50.720">
    <property type="entry name" value="NAD(P)-binding Rossmann-like Domain"/>
    <property type="match status" value="1"/>
</dbReference>
<feature type="domain" description="3-hydroxyacyl-CoA dehydrogenase NAD binding" evidence="4">
    <location>
        <begin position="11"/>
        <end position="216"/>
    </location>
</feature>
<dbReference type="InterPro" id="IPR008927">
    <property type="entry name" value="6-PGluconate_DH-like_C_sf"/>
</dbReference>
<reference evidence="5" key="1">
    <citation type="submission" date="2022-12" db="EMBL/GenBank/DDBJ databases">
        <authorList>
            <person name="Petersen C."/>
        </authorList>
    </citation>
    <scope>NUCLEOTIDE SEQUENCE</scope>
    <source>
        <strain evidence="5">IBT 29677</strain>
    </source>
</reference>
<feature type="region of interest" description="Disordered" evidence="2">
    <location>
        <begin position="311"/>
        <end position="336"/>
    </location>
</feature>
<dbReference type="InterPro" id="IPR000033">
    <property type="entry name" value="LDLR_classB_rpt"/>
</dbReference>
<dbReference type="PANTHER" id="PTHR48075">
    <property type="entry name" value="3-HYDROXYACYL-COA DEHYDROGENASE FAMILY PROTEIN"/>
    <property type="match status" value="1"/>
</dbReference>